<dbReference type="InterPro" id="IPR003692">
    <property type="entry name" value="Hydantoinase_B"/>
</dbReference>
<accession>X1RYC9</accession>
<dbReference type="GO" id="GO:0017168">
    <property type="term" value="F:5-oxoprolinase (ATP-hydrolyzing) activity"/>
    <property type="evidence" value="ECO:0007669"/>
    <property type="project" value="TreeGrafter"/>
</dbReference>
<gene>
    <name evidence="2" type="ORF">S12H4_19734</name>
</gene>
<dbReference type="Pfam" id="PF02538">
    <property type="entry name" value="Hydantoinase_B"/>
    <property type="match status" value="1"/>
</dbReference>
<protein>
    <recommendedName>
        <fullName evidence="1">Hydantoinase B/oxoprolinase domain-containing protein</fullName>
    </recommendedName>
</protein>
<reference evidence="2" key="1">
    <citation type="journal article" date="2014" name="Front. Microbiol.">
        <title>High frequency of phylogenetically diverse reductive dehalogenase-homologous genes in deep subseafloor sedimentary metagenomes.</title>
        <authorList>
            <person name="Kawai M."/>
            <person name="Futagami T."/>
            <person name="Toyoda A."/>
            <person name="Takaki Y."/>
            <person name="Nishi S."/>
            <person name="Hori S."/>
            <person name="Arai W."/>
            <person name="Tsubouchi T."/>
            <person name="Morono Y."/>
            <person name="Uchiyama I."/>
            <person name="Ito T."/>
            <person name="Fujiyama A."/>
            <person name="Inagaki F."/>
            <person name="Takami H."/>
        </authorList>
    </citation>
    <scope>NUCLEOTIDE SEQUENCE</scope>
    <source>
        <strain evidence="2">Expedition CK06-06</strain>
    </source>
</reference>
<name>X1RYC9_9ZZZZ</name>
<dbReference type="PANTHER" id="PTHR11365:SF23">
    <property type="entry name" value="HYPOTHETICAL 5-OXOPROLINASE (EUROFUNG)-RELATED"/>
    <property type="match status" value="1"/>
</dbReference>
<evidence type="ECO:0000313" key="2">
    <source>
        <dbReference type="EMBL" id="GAI85663.1"/>
    </source>
</evidence>
<dbReference type="InterPro" id="IPR045079">
    <property type="entry name" value="Oxoprolinase-like"/>
</dbReference>
<feature type="non-terminal residue" evidence="2">
    <location>
        <position position="1"/>
    </location>
</feature>
<organism evidence="2">
    <name type="scientific">marine sediment metagenome</name>
    <dbReference type="NCBI Taxonomy" id="412755"/>
    <lineage>
        <taxon>unclassified sequences</taxon>
        <taxon>metagenomes</taxon>
        <taxon>ecological metagenomes</taxon>
    </lineage>
</organism>
<dbReference type="GO" id="GO:0006749">
    <property type="term" value="P:glutathione metabolic process"/>
    <property type="evidence" value="ECO:0007669"/>
    <property type="project" value="TreeGrafter"/>
</dbReference>
<comment type="caution">
    <text evidence="2">The sequence shown here is derived from an EMBL/GenBank/DDBJ whole genome shotgun (WGS) entry which is preliminary data.</text>
</comment>
<feature type="domain" description="Hydantoinase B/oxoprolinase" evidence="1">
    <location>
        <begin position="1"/>
        <end position="294"/>
    </location>
</feature>
<dbReference type="GO" id="GO:0005829">
    <property type="term" value="C:cytosol"/>
    <property type="evidence" value="ECO:0007669"/>
    <property type="project" value="TreeGrafter"/>
</dbReference>
<evidence type="ECO:0000259" key="1">
    <source>
        <dbReference type="Pfam" id="PF02538"/>
    </source>
</evidence>
<proteinExistence type="predicted"/>
<dbReference type="PANTHER" id="PTHR11365">
    <property type="entry name" value="5-OXOPROLINASE RELATED"/>
    <property type="match status" value="1"/>
</dbReference>
<sequence>SFSPLTRDSYDFLVGLFRANGEALLEGEGALVHSLHYPQIVNNWMQAHGSSTYPGDIIITNDPYSGGAHLPDIFMMLPIFGDGGNIMVWAVAGGHLGDVGGSVFGSCACDSKEIYQEGLRLPLMKLYERGVLNKDLLTIYKASSRTPEIIEVGIEAFRAACYTGKKRFLELVKDHGWQTLRIYLDELLDYAERMTRDEIGKMPDGAYEFTDYMDDDGINPDLLTMHVKITIAGDEITYDFTGTSPQGEGAMNNPLGTSRSIVLTALREMINPDIPRNGGVWRPVNLIIPEGTIL</sequence>
<dbReference type="EMBL" id="BARW01009909">
    <property type="protein sequence ID" value="GAI85663.1"/>
    <property type="molecule type" value="Genomic_DNA"/>
</dbReference>
<dbReference type="AlphaFoldDB" id="X1RYC9"/>
<feature type="non-terminal residue" evidence="2">
    <location>
        <position position="294"/>
    </location>
</feature>